<proteinExistence type="predicted"/>
<accession>A0A9X0MK54</accession>
<dbReference type="RefSeq" id="WP_061662503.1">
    <property type="nucleotide sequence ID" value="NZ_LOMO01000001.1"/>
</dbReference>
<sequence length="259" mass="30014">MNLEEMKELIKQNAVKRKQAYTEVEEPWDTVTLYHGTTSKRLNEILQKGITSRNQNDVNNFVNVPSNPELVYLSTKWHYWYAFHANEKSLINQVGKERYESESITSLWNETEDFPIYIVCEVPKELLVLDEDVVYQWGIKTKIKNGEIEGPDDISVEECLQQGTIASLDTILPEYMNEVIIIGSEDYRDELLDGAYGVEAEKWFHGFGIGSLTADSLSVHEIMKYSKLLHILSVEPIPEQNKSIKRIYIEDEELQVEFE</sequence>
<protein>
    <submittedName>
        <fullName evidence="1">Uncharacterized protein</fullName>
    </submittedName>
</protein>
<evidence type="ECO:0000313" key="1">
    <source>
        <dbReference type="EMBL" id="KXY51165.1"/>
    </source>
</evidence>
<dbReference type="AlphaFoldDB" id="A0A9X0MK54"/>
<gene>
    <name evidence="1" type="ORF">AT268_32205</name>
</gene>
<name>A0A9X0MK54_BACCE</name>
<reference evidence="1 2" key="1">
    <citation type="submission" date="2015-12" db="EMBL/GenBank/DDBJ databases">
        <title>Bacillus cereus Group isolate.</title>
        <authorList>
            <person name="Kovac J."/>
        </authorList>
    </citation>
    <scope>NUCLEOTIDE SEQUENCE [LARGE SCALE GENOMIC DNA]</scope>
    <source>
        <strain evidence="1 2">FSL K6-0073</strain>
    </source>
</reference>
<comment type="caution">
    <text evidence="1">The sequence shown here is derived from an EMBL/GenBank/DDBJ whole genome shotgun (WGS) entry which is preliminary data.</text>
</comment>
<organism evidence="1 2">
    <name type="scientific">Bacillus cereus</name>
    <dbReference type="NCBI Taxonomy" id="1396"/>
    <lineage>
        <taxon>Bacteria</taxon>
        <taxon>Bacillati</taxon>
        <taxon>Bacillota</taxon>
        <taxon>Bacilli</taxon>
        <taxon>Bacillales</taxon>
        <taxon>Bacillaceae</taxon>
        <taxon>Bacillus</taxon>
        <taxon>Bacillus cereus group</taxon>
    </lineage>
</organism>
<evidence type="ECO:0000313" key="2">
    <source>
        <dbReference type="Proteomes" id="UP000075476"/>
    </source>
</evidence>
<dbReference type="Proteomes" id="UP000075476">
    <property type="component" value="Unassembled WGS sequence"/>
</dbReference>
<dbReference type="EMBL" id="LOMO01000001">
    <property type="protein sequence ID" value="KXY51165.1"/>
    <property type="molecule type" value="Genomic_DNA"/>
</dbReference>